<dbReference type="Pfam" id="PF01297">
    <property type="entry name" value="ZnuA"/>
    <property type="match status" value="1"/>
</dbReference>
<keyword evidence="5" id="KW-0406">Ion transport</keyword>
<dbReference type="Gene3D" id="3.40.50.1980">
    <property type="entry name" value="Nitrogenase molybdenum iron protein domain"/>
    <property type="match status" value="3"/>
</dbReference>
<evidence type="ECO:0000313" key="9">
    <source>
        <dbReference type="Proteomes" id="UP000193207"/>
    </source>
</evidence>
<dbReference type="InterPro" id="IPR006127">
    <property type="entry name" value="ZnuA-like"/>
</dbReference>
<dbReference type="InterPro" id="IPR050492">
    <property type="entry name" value="Bact_metal-bind_prot9"/>
</dbReference>
<dbReference type="GO" id="GO:0006829">
    <property type="term" value="P:zinc ion transport"/>
    <property type="evidence" value="ECO:0007669"/>
    <property type="project" value="UniProtKB-KW"/>
</dbReference>
<gene>
    <name evidence="8" type="primary">znuA</name>
    <name evidence="8" type="ORF">ROH8110_00133</name>
</gene>
<feature type="signal peptide" evidence="7">
    <location>
        <begin position="1"/>
        <end position="29"/>
    </location>
</feature>
<feature type="region of interest" description="Disordered" evidence="6">
    <location>
        <begin position="132"/>
        <end position="220"/>
    </location>
</feature>
<dbReference type="Proteomes" id="UP000193207">
    <property type="component" value="Unassembled WGS sequence"/>
</dbReference>
<reference evidence="8 9" key="1">
    <citation type="submission" date="2017-03" db="EMBL/GenBank/DDBJ databases">
        <authorList>
            <person name="Afonso C.L."/>
            <person name="Miller P.J."/>
            <person name="Scott M.A."/>
            <person name="Spackman E."/>
            <person name="Goraichik I."/>
            <person name="Dimitrov K.M."/>
            <person name="Suarez D.L."/>
            <person name="Swayne D.E."/>
        </authorList>
    </citation>
    <scope>NUCLEOTIDE SEQUENCE [LARGE SCALE GENOMIC DNA]</scope>
    <source>
        <strain evidence="8 9">CECT 8110</strain>
    </source>
</reference>
<accession>A0A1X6Y6D3</accession>
<sequence length="386" mass="41385">MLYYHMEIPMRLSAAALAAFLPLALPALAESPRVATDIAPVQSLVARVLDGVGADEMPAVIVRPGASPHGYAMRPSEARALEQADLVVWMGPGLTPWLVDPIETLAPEATHLSLLTAPETLILPGRIDPRFAAHDHDHDHGAAEGEGHDDHKDHDHEAGHDDHDDHKDHNHEEGHDDHADHKDHDHEADHDHEGDKDHADAGHDHADGHDHSHAGPDPHAWLDPQNAALWLDLIARELSELDPENADLYAANAAAGQAELAALSEEIAARLAPLADRPFLVFHDAYQYFENRFGIAAAGALSISDASDPGPARLVELRALAQEQGAVCVFSEPQFNTALIGSVFGDAVPVRELDPIGIGLEPGADHYPALLRAMAGAMAECLTPQG</sequence>
<dbReference type="SUPFAM" id="SSF53807">
    <property type="entry name" value="Helical backbone' metal receptor"/>
    <property type="match status" value="1"/>
</dbReference>
<dbReference type="PANTHER" id="PTHR42953">
    <property type="entry name" value="HIGH-AFFINITY ZINC UPTAKE SYSTEM PROTEIN ZNUA-RELATED"/>
    <property type="match status" value="1"/>
</dbReference>
<evidence type="ECO:0000256" key="6">
    <source>
        <dbReference type="SAM" id="MobiDB-lite"/>
    </source>
</evidence>
<comment type="similarity">
    <text evidence="1">Belongs to the bacterial solute-binding protein 9 family.</text>
</comment>
<dbReference type="PANTHER" id="PTHR42953:SF3">
    <property type="entry name" value="HIGH-AFFINITY ZINC UPTAKE SYSTEM PROTEIN ZNUA"/>
    <property type="match status" value="1"/>
</dbReference>
<keyword evidence="4 7" id="KW-0732">Signal</keyword>
<proteinExistence type="inferred from homology"/>
<feature type="compositionally biased region" description="Basic and acidic residues" evidence="6">
    <location>
        <begin position="132"/>
        <end position="216"/>
    </location>
</feature>
<name>A0A1X6Y6D3_9RHOB</name>
<dbReference type="EMBL" id="FWFU01000001">
    <property type="protein sequence ID" value="SLN11982.1"/>
    <property type="molecule type" value="Genomic_DNA"/>
</dbReference>
<feature type="chain" id="PRO_5013344410" description="High-affinity zinc uptake system protein ZnuA" evidence="7">
    <location>
        <begin position="30"/>
        <end position="386"/>
    </location>
</feature>
<keyword evidence="9" id="KW-1185">Reference proteome</keyword>
<evidence type="ECO:0000256" key="1">
    <source>
        <dbReference type="ARBA" id="ARBA00011028"/>
    </source>
</evidence>
<keyword evidence="5" id="KW-0864">Zinc transport</keyword>
<evidence type="ECO:0000256" key="4">
    <source>
        <dbReference type="ARBA" id="ARBA00022729"/>
    </source>
</evidence>
<protein>
    <recommendedName>
        <fullName evidence="2">High-affinity zinc uptake system protein ZnuA</fullName>
    </recommendedName>
</protein>
<evidence type="ECO:0000256" key="7">
    <source>
        <dbReference type="SAM" id="SignalP"/>
    </source>
</evidence>
<keyword evidence="5" id="KW-0862">Zinc</keyword>
<dbReference type="GO" id="GO:0046872">
    <property type="term" value="F:metal ion binding"/>
    <property type="evidence" value="ECO:0007669"/>
    <property type="project" value="InterPro"/>
</dbReference>
<dbReference type="AlphaFoldDB" id="A0A1X6Y6D3"/>
<keyword evidence="3" id="KW-0813">Transport</keyword>
<evidence type="ECO:0000313" key="8">
    <source>
        <dbReference type="EMBL" id="SLN11982.1"/>
    </source>
</evidence>
<organism evidence="8 9">
    <name type="scientific">Roseovarius halotolerans</name>
    <dbReference type="NCBI Taxonomy" id="505353"/>
    <lineage>
        <taxon>Bacteria</taxon>
        <taxon>Pseudomonadati</taxon>
        <taxon>Pseudomonadota</taxon>
        <taxon>Alphaproteobacteria</taxon>
        <taxon>Rhodobacterales</taxon>
        <taxon>Roseobacteraceae</taxon>
        <taxon>Roseovarius</taxon>
    </lineage>
</organism>
<dbReference type="RefSeq" id="WP_245962786.1">
    <property type="nucleotide sequence ID" value="NZ_FWFU01000001.1"/>
</dbReference>
<evidence type="ECO:0000256" key="2">
    <source>
        <dbReference type="ARBA" id="ARBA00015915"/>
    </source>
</evidence>
<evidence type="ECO:0000256" key="3">
    <source>
        <dbReference type="ARBA" id="ARBA00022448"/>
    </source>
</evidence>
<evidence type="ECO:0000256" key="5">
    <source>
        <dbReference type="ARBA" id="ARBA00022906"/>
    </source>
</evidence>